<accession>A0A947DHN7</accession>
<evidence type="ECO:0000313" key="3">
    <source>
        <dbReference type="EMBL" id="MBT9317243.1"/>
    </source>
</evidence>
<evidence type="ECO:0000256" key="1">
    <source>
        <dbReference type="SAM" id="MobiDB-lite"/>
    </source>
</evidence>
<dbReference type="SUPFAM" id="SSF55166">
    <property type="entry name" value="Hedgehog/DD-peptidase"/>
    <property type="match status" value="1"/>
</dbReference>
<feature type="domain" description="Peptidase M15A C-terminal" evidence="2">
    <location>
        <begin position="452"/>
        <end position="543"/>
    </location>
</feature>
<reference evidence="3" key="2">
    <citation type="journal article" date="2021" name="Mar. Drugs">
        <title>Genome Reduction and Secondary Metabolism of the Marine Sponge-Associated Cyanobacterium Leptothoe.</title>
        <authorList>
            <person name="Konstantinou D."/>
            <person name="Popin R.V."/>
            <person name="Fewer D.P."/>
            <person name="Sivonen K."/>
            <person name="Gkelis S."/>
        </authorList>
    </citation>
    <scope>NUCLEOTIDE SEQUENCE</scope>
    <source>
        <strain evidence="3">TAU-MAC 1115</strain>
    </source>
</reference>
<name>A0A947DHN7_9CYAN</name>
<organism evidence="3 4">
    <name type="scientific">Leptothoe spongobia TAU-MAC 1115</name>
    <dbReference type="NCBI Taxonomy" id="1967444"/>
    <lineage>
        <taxon>Bacteria</taxon>
        <taxon>Bacillati</taxon>
        <taxon>Cyanobacteriota</taxon>
        <taxon>Cyanophyceae</taxon>
        <taxon>Nodosilineales</taxon>
        <taxon>Cymatolegaceae</taxon>
        <taxon>Leptothoe</taxon>
        <taxon>Leptothoe spongobia</taxon>
    </lineage>
</organism>
<comment type="caution">
    <text evidence="3">The sequence shown here is derived from an EMBL/GenBank/DDBJ whole genome shotgun (WGS) entry which is preliminary data.</text>
</comment>
<keyword evidence="4" id="KW-1185">Reference proteome</keyword>
<evidence type="ECO:0000259" key="2">
    <source>
        <dbReference type="Pfam" id="PF08291"/>
    </source>
</evidence>
<reference evidence="3" key="1">
    <citation type="submission" date="2020-11" db="EMBL/GenBank/DDBJ databases">
        <authorList>
            <person name="Konstantinou D."/>
            <person name="Gkelis S."/>
            <person name="Popin R."/>
            <person name="Fewer D."/>
            <person name="Sivonen K."/>
        </authorList>
    </citation>
    <scope>NUCLEOTIDE SEQUENCE</scope>
    <source>
        <strain evidence="3">TAU-MAC 1115</strain>
    </source>
</reference>
<dbReference type="Proteomes" id="UP000717364">
    <property type="component" value="Unassembled WGS sequence"/>
</dbReference>
<dbReference type="InterPro" id="IPR013230">
    <property type="entry name" value="Peptidase_M15A_C"/>
</dbReference>
<gene>
    <name evidence="3" type="ORF">IXB50_17605</name>
</gene>
<dbReference type="InterPro" id="IPR009045">
    <property type="entry name" value="Zn_M74/Hedgehog-like"/>
</dbReference>
<feature type="region of interest" description="Disordered" evidence="1">
    <location>
        <begin position="398"/>
        <end position="418"/>
    </location>
</feature>
<evidence type="ECO:0000313" key="4">
    <source>
        <dbReference type="Proteomes" id="UP000717364"/>
    </source>
</evidence>
<protein>
    <submittedName>
        <fullName evidence="3">DUF882 domain-containing protein</fullName>
    </submittedName>
</protein>
<dbReference type="Pfam" id="PF08291">
    <property type="entry name" value="Peptidase_M15_3"/>
    <property type="match status" value="1"/>
</dbReference>
<dbReference type="EMBL" id="JADOES010000041">
    <property type="protein sequence ID" value="MBT9317243.1"/>
    <property type="molecule type" value="Genomic_DNA"/>
</dbReference>
<dbReference type="AlphaFoldDB" id="A0A947DHN7"/>
<proteinExistence type="predicted"/>
<dbReference type="RefSeq" id="WP_215610308.1">
    <property type="nucleotide sequence ID" value="NZ_JADOES010000041.1"/>
</dbReference>
<sequence>MAELVPDQRNYYYLLEAERAGIHKPILAGLYTVHQSPRLMDGETGLGIAAANKVPVDRVNTFPEQVQYAANTLRGLTSTLTSEGWGGNDLWDAAKGRYSDRFIERIAEGYMPSPSEENSARLESCNAEQLLSSYLEDISYDYGAQELPHNLADLDDELLALADRIAPNYGRLDFQREALLEVARIWRKLDSHESTIKAMNVPIRNDVADEPVLDKALTDFMRQVSRFYSGYPHQREALLRLTQLWKQLDSREEAIDWLQSTDPRAEETNLQIVDPALIAFVQRIPDNYKGDGYHRFALTETYRMWKGLDSRPTALSELGATPQFLSANKDNPTALAQAAKQVDQSLLTFIESIPGAYKEIEEQREALIRLVQIWRKLDRRVDAIQSLFDDVRRMTRANRDSIEAPPAPKPDPLPARPTRWTPYNLQLGASIIVNGNFTWAEATRGGTRMPPNQATVDAMVRIATLAQQARDRLGRPFHITSWYRPADINRQVGGASNSRHIVGDAIDFYIDGLSGNQIYWALDPWWPGGLGRYTRFSSLSHLDARGYRARWRH</sequence>
<dbReference type="Gene3D" id="3.30.1380.10">
    <property type="match status" value="1"/>
</dbReference>
<feature type="compositionally biased region" description="Pro residues" evidence="1">
    <location>
        <begin position="405"/>
        <end position="415"/>
    </location>
</feature>